<dbReference type="SUPFAM" id="SSF52540">
    <property type="entry name" value="P-loop containing nucleoside triphosphate hydrolases"/>
    <property type="match status" value="1"/>
</dbReference>
<dbReference type="PANTHER" id="PTHR10039">
    <property type="entry name" value="AMELOGENIN"/>
    <property type="match status" value="1"/>
</dbReference>
<dbReference type="InterPro" id="IPR027417">
    <property type="entry name" value="P-loop_NTPase"/>
</dbReference>
<evidence type="ECO:0000256" key="1">
    <source>
        <dbReference type="ARBA" id="ARBA00022737"/>
    </source>
</evidence>
<gene>
    <name evidence="3" type="ORF">B0H63DRAFT_485620</name>
</gene>
<keyword evidence="4" id="KW-1185">Reference proteome</keyword>
<evidence type="ECO:0000313" key="3">
    <source>
        <dbReference type="EMBL" id="KAK3369832.1"/>
    </source>
</evidence>
<comment type="caution">
    <text evidence="3">The sequence shown here is derived from an EMBL/GenBank/DDBJ whole genome shotgun (WGS) entry which is preliminary data.</text>
</comment>
<dbReference type="EMBL" id="JAULSW010000009">
    <property type="protein sequence ID" value="KAK3369832.1"/>
    <property type="molecule type" value="Genomic_DNA"/>
</dbReference>
<dbReference type="Proteomes" id="UP001285441">
    <property type="component" value="Unassembled WGS sequence"/>
</dbReference>
<reference evidence="3" key="2">
    <citation type="submission" date="2023-06" db="EMBL/GenBank/DDBJ databases">
        <authorList>
            <consortium name="Lawrence Berkeley National Laboratory"/>
            <person name="Haridas S."/>
            <person name="Hensen N."/>
            <person name="Bonometti L."/>
            <person name="Westerberg I."/>
            <person name="Brannstrom I.O."/>
            <person name="Guillou S."/>
            <person name="Cros-Aarteil S."/>
            <person name="Calhoun S."/>
            <person name="Kuo A."/>
            <person name="Mondo S."/>
            <person name="Pangilinan J."/>
            <person name="Riley R."/>
            <person name="LaButti K."/>
            <person name="Andreopoulos B."/>
            <person name="Lipzen A."/>
            <person name="Chen C."/>
            <person name="Yanf M."/>
            <person name="Daum C."/>
            <person name="Ng V."/>
            <person name="Clum A."/>
            <person name="Steindorff A."/>
            <person name="Ohm R."/>
            <person name="Martin F."/>
            <person name="Silar P."/>
            <person name="Natvig D."/>
            <person name="Lalanne C."/>
            <person name="Gautier V."/>
            <person name="Ament-velasquez S.L."/>
            <person name="Kruys A."/>
            <person name="Hutchinson M.I."/>
            <person name="Powell A.J."/>
            <person name="Barry K."/>
            <person name="Miller A.N."/>
            <person name="Grigoriev I.V."/>
            <person name="Debuchy R."/>
            <person name="Gladieux P."/>
            <person name="Thoren M.H."/>
            <person name="Johannesson H."/>
        </authorList>
    </citation>
    <scope>NUCLEOTIDE SEQUENCE</scope>
    <source>
        <strain evidence="3">CBS 232.78</strain>
    </source>
</reference>
<evidence type="ECO:0000313" key="4">
    <source>
        <dbReference type="Proteomes" id="UP001285441"/>
    </source>
</evidence>
<organism evidence="3 4">
    <name type="scientific">Podospora didyma</name>
    <dbReference type="NCBI Taxonomy" id="330526"/>
    <lineage>
        <taxon>Eukaryota</taxon>
        <taxon>Fungi</taxon>
        <taxon>Dikarya</taxon>
        <taxon>Ascomycota</taxon>
        <taxon>Pezizomycotina</taxon>
        <taxon>Sordariomycetes</taxon>
        <taxon>Sordariomycetidae</taxon>
        <taxon>Sordariales</taxon>
        <taxon>Podosporaceae</taxon>
        <taxon>Podospora</taxon>
    </lineage>
</organism>
<dbReference type="InterPro" id="IPR056884">
    <property type="entry name" value="NPHP3-like_N"/>
</dbReference>
<name>A0AAE0K566_9PEZI</name>
<feature type="domain" description="NACHT" evidence="2">
    <location>
        <begin position="317"/>
        <end position="475"/>
    </location>
</feature>
<dbReference type="PROSITE" id="PS50837">
    <property type="entry name" value="NACHT"/>
    <property type="match status" value="1"/>
</dbReference>
<sequence length="1132" mass="126579">MSGMEALAAFGLACNVMQAIHFALKTATMCKTAFKTGNANLPLTELVNDSAQVHESLRDSILSAQPLTRDEKEFLDIAEKTLVAATQLKREVTKVASPSSKGRLMASLGIVIKTKWRESKVDDLKKALEGYRHVLETRLLIRICDKNDALRLQQETSFTGLDRTLQSFIQASSQGQIRMEALFVAQGELFRSQTFNTQQAITAALSSESSKTRDDFATAMRDLGSGPPIWQRRERLLRSLKYSSSNDRFNQISETHEGTYQWVLQGIRPWLGDTEDHPSSDGLHSDSHLHSDCSPETAELNVSWNCFPCWLESPDEKIYWIQGKPGSGKSTLVKFLISESEGWPAPKLMDQHPLILWHFLWAAGVPIQRSIRGILLSLVHQFLSVNEQIIDDILKAFPQARLKDVHGDWSKPELEKVISTWFTKAGRPVLIFLDGLDEIETVDTNPIDTPANLIKLIRKLAGIDKIKLCVSSRPDPELRMYLSKIPTLELQALTRFDMKLYAEAHLLQYRPEEPEGEAEYRDLIETLCDKADGVFFWIALASRSLLRGVTNSDGIAELKQRALKMPDGLYSLYQDMWSRLNEDESMYREEAALYLNMALAWPSIAIGDSRITVFHIVAASDPSIATALLQDESAFSADEIEARCSAISKRIKTRTAGLLEIGRDGELVGFIHRSANEFFDNTPEGRRILSYDHTPFADLKVNLTRAYLAGVFLQVLHKRKTRAYLEKAHFPVISGIYRLWASESIPEPAGFDLLMACKKLYDTNLWRLPPVNASDRLKLTSDALDFYGRAAYMGLAKLVAAIPTDPRINTVGLRLSPSYRKYLFIAACSDPDTSHTLVWDEKSLCLAEVIDQSRFLDIEIACCRYKNTQNTIVGGAQSGENFTKTTPPMMFLAALNVHVGELSPARAGISGVPEIVSQYLDASFPLSEKITFGLRQLKSEANSNCWTMSIHGFSPADYQNRRQLFNWVAVETDVASLVDLHLSALVAAGPESESYQTVLAAQAALVYLRRKTKPSRRMKVVAFGLDIRSTESVSLLGSKDGKPVIPATQMDAEHILVTLRDHRVQLVTQGQGGADGESSSRKYEVVGLLGRLMDIAPRATEILEDDYEQAIDLPLRRQLVEFVSKPPEPFVD</sequence>
<dbReference type="Pfam" id="PF24883">
    <property type="entry name" value="NPHP3_N"/>
    <property type="match status" value="1"/>
</dbReference>
<proteinExistence type="predicted"/>
<reference evidence="3" key="1">
    <citation type="journal article" date="2023" name="Mol. Phylogenet. Evol.">
        <title>Genome-scale phylogeny and comparative genomics of the fungal order Sordariales.</title>
        <authorList>
            <person name="Hensen N."/>
            <person name="Bonometti L."/>
            <person name="Westerberg I."/>
            <person name="Brannstrom I.O."/>
            <person name="Guillou S."/>
            <person name="Cros-Aarteil S."/>
            <person name="Calhoun S."/>
            <person name="Haridas S."/>
            <person name="Kuo A."/>
            <person name="Mondo S."/>
            <person name="Pangilinan J."/>
            <person name="Riley R."/>
            <person name="LaButti K."/>
            <person name="Andreopoulos B."/>
            <person name="Lipzen A."/>
            <person name="Chen C."/>
            <person name="Yan M."/>
            <person name="Daum C."/>
            <person name="Ng V."/>
            <person name="Clum A."/>
            <person name="Steindorff A."/>
            <person name="Ohm R.A."/>
            <person name="Martin F."/>
            <person name="Silar P."/>
            <person name="Natvig D.O."/>
            <person name="Lalanne C."/>
            <person name="Gautier V."/>
            <person name="Ament-Velasquez S.L."/>
            <person name="Kruys A."/>
            <person name="Hutchinson M.I."/>
            <person name="Powell A.J."/>
            <person name="Barry K."/>
            <person name="Miller A.N."/>
            <person name="Grigoriev I.V."/>
            <person name="Debuchy R."/>
            <person name="Gladieux P."/>
            <person name="Hiltunen Thoren M."/>
            <person name="Johannesson H."/>
        </authorList>
    </citation>
    <scope>NUCLEOTIDE SEQUENCE</scope>
    <source>
        <strain evidence="3">CBS 232.78</strain>
    </source>
</reference>
<dbReference type="InterPro" id="IPR007111">
    <property type="entry name" value="NACHT_NTPase"/>
</dbReference>
<protein>
    <recommendedName>
        <fullName evidence="2">NACHT domain-containing protein</fullName>
    </recommendedName>
</protein>
<dbReference type="Gene3D" id="3.40.50.300">
    <property type="entry name" value="P-loop containing nucleotide triphosphate hydrolases"/>
    <property type="match status" value="1"/>
</dbReference>
<accession>A0AAE0K566</accession>
<dbReference type="PANTHER" id="PTHR10039:SF5">
    <property type="entry name" value="NACHT DOMAIN-CONTAINING PROTEIN"/>
    <property type="match status" value="1"/>
</dbReference>
<keyword evidence="1" id="KW-0677">Repeat</keyword>
<evidence type="ECO:0000259" key="2">
    <source>
        <dbReference type="PROSITE" id="PS50837"/>
    </source>
</evidence>
<dbReference type="AlphaFoldDB" id="A0AAE0K566"/>